<keyword evidence="4 9" id="KW-0547">Nucleotide-binding</keyword>
<keyword evidence="2 9" id="KW-0808">Transferase</keyword>
<comment type="similarity">
    <text evidence="9">Belongs to the bacterial CoaD family.</text>
</comment>
<keyword evidence="6 9" id="KW-0460">Magnesium</keyword>
<dbReference type="NCBIfam" id="TIGR00125">
    <property type="entry name" value="cyt_tran_rel"/>
    <property type="match status" value="1"/>
</dbReference>
<dbReference type="RefSeq" id="WP_066161742.1">
    <property type="nucleotide sequence ID" value="NZ_JAUQUR010000001.1"/>
</dbReference>
<comment type="subunit">
    <text evidence="9">Homohexamer.</text>
</comment>
<reference evidence="11" key="2">
    <citation type="journal article" date="2023" name="Front. Microbiol.">
        <title>Genomic diversity and taxonomic marker for Arcobacter species.</title>
        <authorList>
            <person name="Zhou G."/>
            <person name="Gu Y."/>
            <person name="Wang H."/>
            <person name="Chen X."/>
            <person name="Zhang X."/>
            <person name="Shao Z."/>
            <person name="Yan X."/>
            <person name="Zhang J."/>
            <person name="Zhang M."/>
        </authorList>
    </citation>
    <scope>NUCLEOTIDE SEQUENCE</scope>
    <source>
        <strain evidence="11">BJSY19SF1-2</strain>
    </source>
</reference>
<feature type="binding site" evidence="9">
    <location>
        <position position="54"/>
    </location>
    <ligand>
        <name>substrate</name>
    </ligand>
</feature>
<keyword evidence="5 9" id="KW-0067">ATP-binding</keyword>
<comment type="catalytic activity">
    <reaction evidence="8 9">
        <text>(R)-4'-phosphopantetheine + ATP + H(+) = 3'-dephospho-CoA + diphosphate</text>
        <dbReference type="Rhea" id="RHEA:19801"/>
        <dbReference type="ChEBI" id="CHEBI:15378"/>
        <dbReference type="ChEBI" id="CHEBI:30616"/>
        <dbReference type="ChEBI" id="CHEBI:33019"/>
        <dbReference type="ChEBI" id="CHEBI:57328"/>
        <dbReference type="ChEBI" id="CHEBI:61723"/>
        <dbReference type="EC" id="2.7.7.3"/>
    </reaction>
</comment>
<dbReference type="PANTHER" id="PTHR21342">
    <property type="entry name" value="PHOSPHOPANTETHEINE ADENYLYLTRANSFERASE"/>
    <property type="match status" value="1"/>
</dbReference>
<evidence type="ECO:0000313" key="11">
    <source>
        <dbReference type="EMBL" id="MDX4068754.1"/>
    </source>
</evidence>
<dbReference type="NCBIfam" id="TIGR01510">
    <property type="entry name" value="coaD_prev_kdtB"/>
    <property type="match status" value="1"/>
</dbReference>
<comment type="subcellular location">
    <subcellularLocation>
        <location evidence="9">Cytoplasm</location>
    </subcellularLocation>
</comment>
<comment type="function">
    <text evidence="9">Reversibly transfers an adenylyl group from ATP to 4'-phosphopantetheine, yielding dephospho-CoA (dPCoA) and pyrophosphate.</text>
</comment>
<dbReference type="AlphaFoldDB" id="A0A2U2C0A1"/>
<evidence type="ECO:0000256" key="6">
    <source>
        <dbReference type="ARBA" id="ARBA00022842"/>
    </source>
</evidence>
<evidence type="ECO:0000256" key="3">
    <source>
        <dbReference type="ARBA" id="ARBA00022695"/>
    </source>
</evidence>
<evidence type="ECO:0000256" key="2">
    <source>
        <dbReference type="ARBA" id="ARBA00022679"/>
    </source>
</evidence>
<feature type="binding site" evidence="9">
    <location>
        <position position="111"/>
    </location>
    <ligand>
        <name>ATP</name>
        <dbReference type="ChEBI" id="CHEBI:30616"/>
    </ligand>
</feature>
<evidence type="ECO:0000313" key="12">
    <source>
        <dbReference type="EMBL" id="PWE21172.1"/>
    </source>
</evidence>
<dbReference type="PANTHER" id="PTHR21342:SF1">
    <property type="entry name" value="PHOSPHOPANTETHEINE ADENYLYLTRANSFERASE"/>
    <property type="match status" value="1"/>
</dbReference>
<name>A0A2U2C0A1_9BACT</name>
<dbReference type="PRINTS" id="PR01020">
    <property type="entry name" value="LPSBIOSNTHSS"/>
</dbReference>
<evidence type="ECO:0000256" key="7">
    <source>
        <dbReference type="ARBA" id="ARBA00022993"/>
    </source>
</evidence>
<keyword evidence="1 9" id="KW-0963">Cytoplasm</keyword>
<dbReference type="GO" id="GO:0004595">
    <property type="term" value="F:pantetheine-phosphate adenylyltransferase activity"/>
    <property type="evidence" value="ECO:0007669"/>
    <property type="project" value="UniProtKB-UniRule"/>
</dbReference>
<dbReference type="EMBL" id="JAUQUR010000001">
    <property type="protein sequence ID" value="MDX4068754.1"/>
    <property type="molecule type" value="Genomic_DNA"/>
</dbReference>
<dbReference type="GO" id="GO:0015937">
    <property type="term" value="P:coenzyme A biosynthetic process"/>
    <property type="evidence" value="ECO:0007669"/>
    <property type="project" value="UniProtKB-UniRule"/>
</dbReference>
<feature type="binding site" evidence="9">
    <location>
        <begin position="22"/>
        <end position="23"/>
    </location>
    <ligand>
        <name>ATP</name>
        <dbReference type="ChEBI" id="CHEBI:30616"/>
    </ligand>
</feature>
<protein>
    <recommendedName>
        <fullName evidence="9">Phosphopantetheine adenylyltransferase</fullName>
        <ecNumber evidence="9">2.7.7.3</ecNumber>
    </recommendedName>
    <alternativeName>
        <fullName evidence="9">Dephospho-CoA pyrophosphorylase</fullName>
    </alternativeName>
    <alternativeName>
        <fullName evidence="9">Pantetheine-phosphate adenylyltransferase</fullName>
        <shortName evidence="9">PPAT</shortName>
    </alternativeName>
</protein>
<evidence type="ECO:0000256" key="5">
    <source>
        <dbReference type="ARBA" id="ARBA00022840"/>
    </source>
</evidence>
<evidence type="ECO:0000313" key="13">
    <source>
        <dbReference type="Proteomes" id="UP000245014"/>
    </source>
</evidence>
<keyword evidence="7 9" id="KW-0173">Coenzyme A biosynthesis</keyword>
<gene>
    <name evidence="9 11" type="primary">coaD</name>
    <name evidence="12" type="ORF">DF188_06580</name>
    <name evidence="11" type="ORF">Q6A80_03355</name>
</gene>
<feature type="binding site" evidence="9">
    <location>
        <position position="100"/>
    </location>
    <ligand>
        <name>substrate</name>
    </ligand>
</feature>
<dbReference type="InterPro" id="IPR004821">
    <property type="entry name" value="Cyt_trans-like"/>
</dbReference>
<dbReference type="EMBL" id="QEYI01000004">
    <property type="protein sequence ID" value="PWE21172.1"/>
    <property type="molecule type" value="Genomic_DNA"/>
</dbReference>
<feature type="site" description="Transition state stabilizer" evidence="9">
    <location>
        <position position="30"/>
    </location>
</feature>
<evidence type="ECO:0000259" key="10">
    <source>
        <dbReference type="Pfam" id="PF01467"/>
    </source>
</evidence>
<comment type="pathway">
    <text evidence="9">Cofactor biosynthesis; coenzyme A biosynthesis; CoA from (R)-pantothenate: step 4/5.</text>
</comment>
<sequence length="166" mass="19049">MKNQNSEYNYTGSYKKAIYSGTFDPITIGHLDIIKRASNIFEEVIISVAKSELKKPMFSHEKRVEFVKAVTKNMPNVKVVGFDTLLVDFAKEMQINTIIRGLRAVSDFEFELQMGYANSSLNKNLETVYLMPTLEHAFVSSTIVREIIRFKGKFEHLVPKEVLECM</sequence>
<dbReference type="UniPathway" id="UPA00241">
    <property type="reaction ID" value="UER00355"/>
</dbReference>
<dbReference type="SUPFAM" id="SSF52374">
    <property type="entry name" value="Nucleotidylyl transferase"/>
    <property type="match status" value="1"/>
</dbReference>
<keyword evidence="3 9" id="KW-0548">Nucleotidyltransferase</keyword>
<reference evidence="12 13" key="1">
    <citation type="submission" date="2018-05" db="EMBL/GenBank/DDBJ databases">
        <title>Antimicrobial susceptibility testing and genomic analysis of Arcobacter skirrowii strains and one Arcobacter butzleri isolated from German poultry farms.</title>
        <authorList>
            <person name="Haenel I."/>
            <person name="Hotzel H."/>
            <person name="Tomaso H."/>
            <person name="Busch A."/>
        </authorList>
    </citation>
    <scope>NUCLEOTIDE SEQUENCE [LARGE SCALE GENOMIC DNA]</scope>
    <source>
        <strain evidence="12">17-1208-2</strain>
        <strain evidence="13">v</strain>
    </source>
</reference>
<feature type="binding site" evidence="9">
    <location>
        <begin position="101"/>
        <end position="103"/>
    </location>
    <ligand>
        <name>ATP</name>
        <dbReference type="ChEBI" id="CHEBI:30616"/>
    </ligand>
</feature>
<evidence type="ECO:0000256" key="4">
    <source>
        <dbReference type="ARBA" id="ARBA00022741"/>
    </source>
</evidence>
<dbReference type="CDD" id="cd02163">
    <property type="entry name" value="PPAT"/>
    <property type="match status" value="1"/>
</dbReference>
<organism evidence="12 13">
    <name type="scientific">Aliarcobacter skirrowii</name>
    <dbReference type="NCBI Taxonomy" id="28200"/>
    <lineage>
        <taxon>Bacteria</taxon>
        <taxon>Pseudomonadati</taxon>
        <taxon>Campylobacterota</taxon>
        <taxon>Epsilonproteobacteria</taxon>
        <taxon>Campylobacterales</taxon>
        <taxon>Arcobacteraceae</taxon>
        <taxon>Aliarcobacter</taxon>
    </lineage>
</organism>
<reference evidence="11" key="3">
    <citation type="submission" date="2023-07" db="EMBL/GenBank/DDBJ databases">
        <authorList>
            <person name="Zhang M."/>
            <person name="Zhou G."/>
        </authorList>
    </citation>
    <scope>NUCLEOTIDE SEQUENCE</scope>
    <source>
        <strain evidence="11">BJSY19SF1-2</strain>
    </source>
</reference>
<dbReference type="InterPro" id="IPR014729">
    <property type="entry name" value="Rossmann-like_a/b/a_fold"/>
</dbReference>
<proteinExistence type="inferred from homology"/>
<dbReference type="Proteomes" id="UP000245014">
    <property type="component" value="Unassembled WGS sequence"/>
</dbReference>
<dbReference type="STRING" id="28200.GCA_001572935_01907"/>
<dbReference type="Pfam" id="PF01467">
    <property type="entry name" value="CTP_transf_like"/>
    <property type="match status" value="1"/>
</dbReference>
<dbReference type="GO" id="GO:0005737">
    <property type="term" value="C:cytoplasm"/>
    <property type="evidence" value="ECO:0007669"/>
    <property type="project" value="UniProtKB-SubCell"/>
</dbReference>
<feature type="binding site" evidence="9">
    <location>
        <begin position="136"/>
        <end position="142"/>
    </location>
    <ligand>
        <name>ATP</name>
        <dbReference type="ChEBI" id="CHEBI:30616"/>
    </ligand>
</feature>
<evidence type="ECO:0000256" key="9">
    <source>
        <dbReference type="HAMAP-Rule" id="MF_00151"/>
    </source>
</evidence>
<feature type="binding site" evidence="9">
    <location>
        <position position="30"/>
    </location>
    <ligand>
        <name>ATP</name>
        <dbReference type="ChEBI" id="CHEBI:30616"/>
    </ligand>
</feature>
<dbReference type="EC" id="2.7.7.3" evidence="9"/>
<dbReference type="InterPro" id="IPR001980">
    <property type="entry name" value="PPAT"/>
</dbReference>
<feature type="domain" description="Cytidyltransferase-like" evidence="10">
    <location>
        <begin position="18"/>
        <end position="146"/>
    </location>
</feature>
<evidence type="ECO:0000256" key="1">
    <source>
        <dbReference type="ARBA" id="ARBA00022490"/>
    </source>
</evidence>
<feature type="binding site" evidence="9">
    <location>
        <position position="22"/>
    </location>
    <ligand>
        <name>substrate</name>
    </ligand>
</feature>
<dbReference type="GO" id="GO:0005524">
    <property type="term" value="F:ATP binding"/>
    <property type="evidence" value="ECO:0007669"/>
    <property type="project" value="UniProtKB-KW"/>
</dbReference>
<feature type="binding site" evidence="9">
    <location>
        <position position="86"/>
    </location>
    <ligand>
        <name>substrate</name>
    </ligand>
</feature>
<accession>A0A2U2C0A1</accession>
<comment type="cofactor">
    <cofactor evidence="9">
        <name>Mg(2+)</name>
        <dbReference type="ChEBI" id="CHEBI:18420"/>
    </cofactor>
</comment>
<dbReference type="Gene3D" id="3.40.50.620">
    <property type="entry name" value="HUPs"/>
    <property type="match status" value="1"/>
</dbReference>
<evidence type="ECO:0000256" key="8">
    <source>
        <dbReference type="ARBA" id="ARBA00029346"/>
    </source>
</evidence>
<dbReference type="HAMAP" id="MF_00151">
    <property type="entry name" value="PPAT_bact"/>
    <property type="match status" value="1"/>
</dbReference>
<comment type="caution">
    <text evidence="12">The sequence shown here is derived from an EMBL/GenBank/DDBJ whole genome shotgun (WGS) entry which is preliminary data.</text>
</comment>
<dbReference type="Proteomes" id="UP001283691">
    <property type="component" value="Unassembled WGS sequence"/>
</dbReference>